<reference evidence="2" key="1">
    <citation type="journal article" date="2019" name="Int. J. Syst. Evol. Microbiol.">
        <title>The Global Catalogue of Microorganisms (GCM) 10K type strain sequencing project: providing services to taxonomists for standard genome sequencing and annotation.</title>
        <authorList>
            <consortium name="The Broad Institute Genomics Platform"/>
            <consortium name="The Broad Institute Genome Sequencing Center for Infectious Disease"/>
            <person name="Wu L."/>
            <person name="Ma J."/>
        </authorList>
    </citation>
    <scope>NUCLEOTIDE SEQUENCE [LARGE SCALE GENOMIC DNA]</scope>
    <source>
        <strain evidence="2">CECT 8010</strain>
    </source>
</reference>
<sequence>MSDSIVNKVAESGLITFDLEDFYPKGEIAVFDLKDYLFMGLILKEKDYRAALLATDWTQYQDKYVAITCTADAIIPMWANMLAASYLQPIAKDVVFGNEQQLITNVLTKNLAAVNGEEYTDKRVVVKGCGDIAIPETAYVDITNKLRPFAKSIMYGEPCSTVPIYKKR</sequence>
<dbReference type="Proteomes" id="UP001595906">
    <property type="component" value="Unassembled WGS sequence"/>
</dbReference>
<dbReference type="EMBL" id="JBHSDC010000029">
    <property type="protein sequence ID" value="MFC4232987.1"/>
    <property type="molecule type" value="Genomic_DNA"/>
</dbReference>
<name>A0ABV8Q1D0_9BACT</name>
<evidence type="ECO:0000313" key="1">
    <source>
        <dbReference type="EMBL" id="MFC4232987.1"/>
    </source>
</evidence>
<accession>A0ABV8Q1D0</accession>
<keyword evidence="2" id="KW-1185">Reference proteome</keyword>
<comment type="caution">
    <text evidence="1">The sequence shown here is derived from an EMBL/GenBank/DDBJ whole genome shotgun (WGS) entry which is preliminary data.</text>
</comment>
<proteinExistence type="predicted"/>
<gene>
    <name evidence="1" type="ORF">ACFOW1_13885</name>
</gene>
<evidence type="ECO:0000313" key="2">
    <source>
        <dbReference type="Proteomes" id="UP001595906"/>
    </source>
</evidence>
<dbReference type="RefSeq" id="WP_379015060.1">
    <property type="nucleotide sequence ID" value="NZ_JBHSDC010000029.1"/>
</dbReference>
<organism evidence="1 2">
    <name type="scientific">Parasediminibacterium paludis</name>
    <dbReference type="NCBI Taxonomy" id="908966"/>
    <lineage>
        <taxon>Bacteria</taxon>
        <taxon>Pseudomonadati</taxon>
        <taxon>Bacteroidota</taxon>
        <taxon>Chitinophagia</taxon>
        <taxon>Chitinophagales</taxon>
        <taxon>Chitinophagaceae</taxon>
        <taxon>Parasediminibacterium</taxon>
    </lineage>
</organism>
<dbReference type="Pfam" id="PF10652">
    <property type="entry name" value="DUF2480"/>
    <property type="match status" value="1"/>
</dbReference>
<protein>
    <submittedName>
        <fullName evidence="1">DUF2480 family protein</fullName>
    </submittedName>
</protein>
<dbReference type="InterPro" id="IPR018914">
    <property type="entry name" value="DUF2480"/>
</dbReference>